<evidence type="ECO:0000256" key="5">
    <source>
        <dbReference type="ARBA" id="ARBA00023049"/>
    </source>
</evidence>
<keyword evidence="5 6" id="KW-0482">Metalloprotease</keyword>
<evidence type="ECO:0000256" key="6">
    <source>
        <dbReference type="RuleBase" id="RU003983"/>
    </source>
</evidence>
<keyword evidence="10" id="KW-1185">Reference proteome</keyword>
<sequence>MKKIIIMMFSLAFAVTACEKVPLTGRKQLILVPNNDMLSMSFTQYKQFLDTSRVVSNSGDAAMVSRVGDRIRQAVESYMNSNGYGKRLEGFKWEYHLVQSNQVNAWCMPGGKIVVYSGILPYTQNEAGLATVLGHEVSHAIAEHGNERMSEGLVANGLLQAGQVATGIATSSKSPQTQALFQQAIGTGGPLMYQYFGALPHSRKQESEADHLGLIFMAMAGYDPAEAISFWQRMAKAGGGKAPAEFLSDHPSDARRIADLQKLLPDAKKYYNGSRRTS</sequence>
<keyword evidence="1 6" id="KW-0645">Protease</keyword>
<dbReference type="AlphaFoldDB" id="A0A6M0IGV8"/>
<comment type="similarity">
    <text evidence="6">Belongs to the peptidase M48 family.</text>
</comment>
<evidence type="ECO:0000256" key="2">
    <source>
        <dbReference type="ARBA" id="ARBA00022723"/>
    </source>
</evidence>
<dbReference type="PANTHER" id="PTHR22726">
    <property type="entry name" value="METALLOENDOPEPTIDASE OMA1"/>
    <property type="match status" value="1"/>
</dbReference>
<keyword evidence="2" id="KW-0479">Metal-binding</keyword>
<evidence type="ECO:0000313" key="10">
    <source>
        <dbReference type="Proteomes" id="UP000477386"/>
    </source>
</evidence>
<evidence type="ECO:0000256" key="1">
    <source>
        <dbReference type="ARBA" id="ARBA00022670"/>
    </source>
</evidence>
<dbReference type="CDD" id="cd07331">
    <property type="entry name" value="M48C_Oma1_like"/>
    <property type="match status" value="1"/>
</dbReference>
<name>A0A6M0IGV8_9BACT</name>
<keyword evidence="4 6" id="KW-0862">Zinc</keyword>
<dbReference type="InterPro" id="IPR001915">
    <property type="entry name" value="Peptidase_M48"/>
</dbReference>
<feature type="signal peptide" evidence="7">
    <location>
        <begin position="1"/>
        <end position="19"/>
    </location>
</feature>
<dbReference type="EMBL" id="JAAGNZ010000001">
    <property type="protein sequence ID" value="NEU67516.1"/>
    <property type="molecule type" value="Genomic_DNA"/>
</dbReference>
<feature type="chain" id="PRO_5027066272" evidence="7">
    <location>
        <begin position="20"/>
        <end position="278"/>
    </location>
</feature>
<dbReference type="Proteomes" id="UP000477386">
    <property type="component" value="Unassembled WGS sequence"/>
</dbReference>
<evidence type="ECO:0000256" key="7">
    <source>
        <dbReference type="SAM" id="SignalP"/>
    </source>
</evidence>
<evidence type="ECO:0000256" key="4">
    <source>
        <dbReference type="ARBA" id="ARBA00022833"/>
    </source>
</evidence>
<reference evidence="9 10" key="1">
    <citation type="submission" date="2020-02" db="EMBL/GenBank/DDBJ databases">
        <title>Draft genome sequence of two Spirosoma agri KCTC 52727 and Spirosoma terrae KCTC 52035.</title>
        <authorList>
            <person name="Rojas J."/>
            <person name="Ambika Manirajan B."/>
            <person name="Ratering S."/>
            <person name="Suarez C."/>
            <person name="Schnell S."/>
        </authorList>
    </citation>
    <scope>NUCLEOTIDE SEQUENCE [LARGE SCALE GENOMIC DNA]</scope>
    <source>
        <strain evidence="9 10">KCTC 52727</strain>
    </source>
</reference>
<proteinExistence type="inferred from homology"/>
<comment type="caution">
    <text evidence="9">The sequence shown here is derived from an EMBL/GenBank/DDBJ whole genome shotgun (WGS) entry which is preliminary data.</text>
</comment>
<evidence type="ECO:0000259" key="8">
    <source>
        <dbReference type="Pfam" id="PF01435"/>
    </source>
</evidence>
<dbReference type="GO" id="GO:0046872">
    <property type="term" value="F:metal ion binding"/>
    <property type="evidence" value="ECO:0007669"/>
    <property type="project" value="UniProtKB-KW"/>
</dbReference>
<protein>
    <submittedName>
        <fullName evidence="9">M48 family metallopeptidase</fullName>
    </submittedName>
</protein>
<dbReference type="Pfam" id="PF01435">
    <property type="entry name" value="Peptidase_M48"/>
    <property type="match status" value="1"/>
</dbReference>
<accession>A0A6M0IGV8</accession>
<dbReference type="Gene3D" id="3.30.2010.10">
    <property type="entry name" value="Metalloproteases ('zincins'), catalytic domain"/>
    <property type="match status" value="1"/>
</dbReference>
<dbReference type="PROSITE" id="PS51257">
    <property type="entry name" value="PROKAR_LIPOPROTEIN"/>
    <property type="match status" value="1"/>
</dbReference>
<keyword evidence="7" id="KW-0732">Signal</keyword>
<dbReference type="GO" id="GO:0006515">
    <property type="term" value="P:protein quality control for misfolded or incompletely synthesized proteins"/>
    <property type="evidence" value="ECO:0007669"/>
    <property type="project" value="TreeGrafter"/>
</dbReference>
<dbReference type="GO" id="GO:0004222">
    <property type="term" value="F:metalloendopeptidase activity"/>
    <property type="evidence" value="ECO:0007669"/>
    <property type="project" value="InterPro"/>
</dbReference>
<keyword evidence="3 6" id="KW-0378">Hydrolase</keyword>
<organism evidence="9 10">
    <name type="scientific">Spirosoma agri</name>
    <dbReference type="NCBI Taxonomy" id="1987381"/>
    <lineage>
        <taxon>Bacteria</taxon>
        <taxon>Pseudomonadati</taxon>
        <taxon>Bacteroidota</taxon>
        <taxon>Cytophagia</taxon>
        <taxon>Cytophagales</taxon>
        <taxon>Cytophagaceae</taxon>
        <taxon>Spirosoma</taxon>
    </lineage>
</organism>
<dbReference type="PANTHER" id="PTHR22726:SF18">
    <property type="entry name" value="PEPTIDASE M48 DOMAIN-CONTAINING PROTEIN"/>
    <property type="match status" value="1"/>
</dbReference>
<dbReference type="GO" id="GO:0016020">
    <property type="term" value="C:membrane"/>
    <property type="evidence" value="ECO:0007669"/>
    <property type="project" value="TreeGrafter"/>
</dbReference>
<evidence type="ECO:0000313" key="9">
    <source>
        <dbReference type="EMBL" id="NEU67516.1"/>
    </source>
</evidence>
<gene>
    <name evidence="9" type="ORF">GK091_11540</name>
</gene>
<evidence type="ECO:0000256" key="3">
    <source>
        <dbReference type="ARBA" id="ARBA00022801"/>
    </source>
</evidence>
<dbReference type="RefSeq" id="WP_164037658.1">
    <property type="nucleotide sequence ID" value="NZ_JAAGNZ010000001.1"/>
</dbReference>
<comment type="cofactor">
    <cofactor evidence="6">
        <name>Zn(2+)</name>
        <dbReference type="ChEBI" id="CHEBI:29105"/>
    </cofactor>
    <text evidence="6">Binds 1 zinc ion per subunit.</text>
</comment>
<dbReference type="InterPro" id="IPR051156">
    <property type="entry name" value="Mito/Outer_Membr_Metalloprot"/>
</dbReference>
<feature type="domain" description="Peptidase M48" evidence="8">
    <location>
        <begin position="70"/>
        <end position="262"/>
    </location>
</feature>